<sequence>MRRVWGWRLKGLTGVGLGWRRQLAHFIDTAEGIGFVEVLAEHLDARGPLPVPLVRLQERGVPVVLHGVSLGLGSAEPPAPERLSRLARLAERLGAVGVSEHLAFVRAGGVESGHLLPVSRSEAALEILAENVRLAEAALPVPLALENVASLFEWPAPAFDEAGLLTGVLERTGALVLLDVANLHANALNLGTDTRAVLEAVPRERLAYVHVAGGVRRGALYHDTHAHPVPEGPLVLLEALVARVGAVPALLERDDHFPAPEELTGELEAMREALARGQARRAGA</sequence>
<dbReference type="EMBL" id="CP022163">
    <property type="protein sequence ID" value="ATB29997.1"/>
    <property type="molecule type" value="Genomic_DNA"/>
</dbReference>
<dbReference type="PANTHER" id="PTHR42194">
    <property type="entry name" value="UPF0276 PROTEIN HI_1600"/>
    <property type="match status" value="1"/>
</dbReference>
<gene>
    <name evidence="1" type="ORF">MEBOL_003452</name>
</gene>
<dbReference type="Gene3D" id="3.20.20.150">
    <property type="entry name" value="Divalent-metal-dependent TIM barrel enzymes"/>
    <property type="match status" value="1"/>
</dbReference>
<accession>A0A250IFQ6</accession>
<dbReference type="SUPFAM" id="SSF51658">
    <property type="entry name" value="Xylose isomerase-like"/>
    <property type="match status" value="1"/>
</dbReference>
<dbReference type="InterPro" id="IPR007801">
    <property type="entry name" value="MbnB/TglH/ChrH"/>
</dbReference>
<evidence type="ECO:0008006" key="3">
    <source>
        <dbReference type="Google" id="ProtNLM"/>
    </source>
</evidence>
<dbReference type="NCBIfam" id="NF003818">
    <property type="entry name" value="PRK05409.1"/>
    <property type="match status" value="1"/>
</dbReference>
<dbReference type="AlphaFoldDB" id="A0A250IFQ6"/>
<name>A0A250IFQ6_9BACT</name>
<dbReference type="PANTHER" id="PTHR42194:SF1">
    <property type="entry name" value="UPF0276 PROTEIN HI_1600"/>
    <property type="match status" value="1"/>
</dbReference>
<keyword evidence="2" id="KW-1185">Reference proteome</keyword>
<dbReference type="Pfam" id="PF05114">
    <property type="entry name" value="MbnB_TglH_ChrH"/>
    <property type="match status" value="1"/>
</dbReference>
<dbReference type="Proteomes" id="UP000217289">
    <property type="component" value="Chromosome"/>
</dbReference>
<evidence type="ECO:0000313" key="1">
    <source>
        <dbReference type="EMBL" id="ATB29997.1"/>
    </source>
</evidence>
<proteinExistence type="predicted"/>
<dbReference type="InterPro" id="IPR036237">
    <property type="entry name" value="Xyl_isomerase-like_sf"/>
</dbReference>
<protein>
    <recommendedName>
        <fullName evidence="3">Endonuclease</fullName>
    </recommendedName>
</protein>
<evidence type="ECO:0000313" key="2">
    <source>
        <dbReference type="Proteomes" id="UP000217289"/>
    </source>
</evidence>
<dbReference type="KEGG" id="mbd:MEBOL_003452"/>
<organism evidence="1 2">
    <name type="scientific">Melittangium boletus DSM 14713</name>
    <dbReference type="NCBI Taxonomy" id="1294270"/>
    <lineage>
        <taxon>Bacteria</taxon>
        <taxon>Pseudomonadati</taxon>
        <taxon>Myxococcota</taxon>
        <taxon>Myxococcia</taxon>
        <taxon>Myxococcales</taxon>
        <taxon>Cystobacterineae</taxon>
        <taxon>Archangiaceae</taxon>
        <taxon>Melittangium</taxon>
    </lineage>
</organism>
<reference evidence="1 2" key="1">
    <citation type="submission" date="2017-06" db="EMBL/GenBank/DDBJ databases">
        <authorList>
            <person name="Kim H.J."/>
            <person name="Triplett B.A."/>
        </authorList>
    </citation>
    <scope>NUCLEOTIDE SEQUENCE [LARGE SCALE GENOMIC DNA]</scope>
    <source>
        <strain evidence="1 2">DSM 14713</strain>
    </source>
</reference>